<dbReference type="PROSITE" id="PS51155">
    <property type="entry name" value="CHIT_BIND_RR_2"/>
    <property type="match status" value="1"/>
</dbReference>
<keyword evidence="6" id="KW-1185">Reference proteome</keyword>
<accession>A0AA88I453</accession>
<feature type="compositionally biased region" description="Polar residues" evidence="3">
    <location>
        <begin position="116"/>
        <end position="133"/>
    </location>
</feature>
<keyword evidence="1 2" id="KW-0193">Cuticle</keyword>
<proteinExistence type="predicted"/>
<dbReference type="GO" id="GO:0005615">
    <property type="term" value="C:extracellular space"/>
    <property type="evidence" value="ECO:0007669"/>
    <property type="project" value="TreeGrafter"/>
</dbReference>
<dbReference type="EMBL" id="JAVRJZ010000012">
    <property type="protein sequence ID" value="KAK2715057.1"/>
    <property type="molecule type" value="Genomic_DNA"/>
</dbReference>
<evidence type="ECO:0000256" key="2">
    <source>
        <dbReference type="PROSITE-ProRule" id="PRU00497"/>
    </source>
</evidence>
<dbReference type="GO" id="GO:0031012">
    <property type="term" value="C:extracellular matrix"/>
    <property type="evidence" value="ECO:0007669"/>
    <property type="project" value="TreeGrafter"/>
</dbReference>
<evidence type="ECO:0008006" key="7">
    <source>
        <dbReference type="Google" id="ProtNLM"/>
    </source>
</evidence>
<evidence type="ECO:0000256" key="3">
    <source>
        <dbReference type="SAM" id="MobiDB-lite"/>
    </source>
</evidence>
<protein>
    <recommendedName>
        <fullName evidence="7">Cuticle protein</fullName>
    </recommendedName>
</protein>
<name>A0AA88I453_ARTSF</name>
<evidence type="ECO:0000313" key="5">
    <source>
        <dbReference type="EMBL" id="KAK2715057.1"/>
    </source>
</evidence>
<comment type="caution">
    <text evidence="5">The sequence shown here is derived from an EMBL/GenBank/DDBJ whole genome shotgun (WGS) entry which is preliminary data.</text>
</comment>
<dbReference type="PANTHER" id="PTHR12236">
    <property type="entry name" value="STRUCTURAL CONTITUENT OF CUTICLE"/>
    <property type="match status" value="1"/>
</dbReference>
<keyword evidence="4" id="KW-0732">Signal</keyword>
<dbReference type="GO" id="GO:0042302">
    <property type="term" value="F:structural constituent of cuticle"/>
    <property type="evidence" value="ECO:0007669"/>
    <property type="project" value="UniProtKB-UniRule"/>
</dbReference>
<feature type="region of interest" description="Disordered" evidence="3">
    <location>
        <begin position="114"/>
        <end position="175"/>
    </location>
</feature>
<feature type="compositionally biased region" description="Polar residues" evidence="3">
    <location>
        <begin position="141"/>
        <end position="175"/>
    </location>
</feature>
<dbReference type="Pfam" id="PF00379">
    <property type="entry name" value="Chitin_bind_4"/>
    <property type="match status" value="1"/>
</dbReference>
<organism evidence="5 6">
    <name type="scientific">Artemia franciscana</name>
    <name type="common">Brine shrimp</name>
    <name type="synonym">Artemia sanfranciscana</name>
    <dbReference type="NCBI Taxonomy" id="6661"/>
    <lineage>
        <taxon>Eukaryota</taxon>
        <taxon>Metazoa</taxon>
        <taxon>Ecdysozoa</taxon>
        <taxon>Arthropoda</taxon>
        <taxon>Crustacea</taxon>
        <taxon>Branchiopoda</taxon>
        <taxon>Anostraca</taxon>
        <taxon>Artemiidae</taxon>
        <taxon>Artemia</taxon>
    </lineage>
</organism>
<evidence type="ECO:0000256" key="1">
    <source>
        <dbReference type="ARBA" id="ARBA00022460"/>
    </source>
</evidence>
<dbReference type="PANTHER" id="PTHR12236:SF79">
    <property type="entry name" value="CUTICULAR PROTEIN 50CB-RELATED"/>
    <property type="match status" value="1"/>
</dbReference>
<sequence length="175" mass="20181">MKVLTCLTIAFAFALADEAYKTSNYKEPLMPYNFGWVVKDDPTYNDFSQQESSDGNQVVGSYRVLLPDGRLQIVSYTVDEHSGFNADIKYEGEAQYPAYTPKYDKVSYEKPKYNKPTYSEPSYQKPSYKQSSEPAYEKPVNTEQYSYTTPAYNQISNQQYDKQSYTTPYNSKSAY</sequence>
<evidence type="ECO:0000256" key="4">
    <source>
        <dbReference type="SAM" id="SignalP"/>
    </source>
</evidence>
<dbReference type="InterPro" id="IPR000618">
    <property type="entry name" value="Insect_cuticle"/>
</dbReference>
<dbReference type="InterPro" id="IPR051217">
    <property type="entry name" value="Insect_Cuticle_Struc_Prot"/>
</dbReference>
<feature type="chain" id="PRO_5041691866" description="Cuticle protein" evidence="4">
    <location>
        <begin position="17"/>
        <end position="175"/>
    </location>
</feature>
<dbReference type="AlphaFoldDB" id="A0AA88I453"/>
<dbReference type="Proteomes" id="UP001187531">
    <property type="component" value="Unassembled WGS sequence"/>
</dbReference>
<evidence type="ECO:0000313" key="6">
    <source>
        <dbReference type="Proteomes" id="UP001187531"/>
    </source>
</evidence>
<reference evidence="5" key="1">
    <citation type="submission" date="2023-07" db="EMBL/GenBank/DDBJ databases">
        <title>Chromosome-level genome assembly of Artemia franciscana.</title>
        <authorList>
            <person name="Jo E."/>
        </authorList>
    </citation>
    <scope>NUCLEOTIDE SEQUENCE</scope>
    <source>
        <tissue evidence="5">Whole body</tissue>
    </source>
</reference>
<gene>
    <name evidence="5" type="ORF">QYM36_009894</name>
</gene>
<feature type="signal peptide" evidence="4">
    <location>
        <begin position="1"/>
        <end position="16"/>
    </location>
</feature>